<organism evidence="1 2">
    <name type="scientific">Pseudonocardia eucalypti</name>
    <dbReference type="NCBI Taxonomy" id="648755"/>
    <lineage>
        <taxon>Bacteria</taxon>
        <taxon>Bacillati</taxon>
        <taxon>Actinomycetota</taxon>
        <taxon>Actinomycetes</taxon>
        <taxon>Pseudonocardiales</taxon>
        <taxon>Pseudonocardiaceae</taxon>
        <taxon>Pseudonocardia</taxon>
    </lineage>
</organism>
<keyword evidence="2" id="KW-1185">Reference proteome</keyword>
<evidence type="ECO:0000313" key="2">
    <source>
        <dbReference type="Proteomes" id="UP001428817"/>
    </source>
</evidence>
<name>A0ABP9QES6_9PSEU</name>
<protein>
    <submittedName>
        <fullName evidence="1">Uncharacterized protein</fullName>
    </submittedName>
</protein>
<evidence type="ECO:0000313" key="1">
    <source>
        <dbReference type="EMBL" id="GAA5160765.1"/>
    </source>
</evidence>
<dbReference type="Proteomes" id="UP001428817">
    <property type="component" value="Unassembled WGS sequence"/>
</dbReference>
<dbReference type="EMBL" id="BAABJP010000021">
    <property type="protein sequence ID" value="GAA5160765.1"/>
    <property type="molecule type" value="Genomic_DNA"/>
</dbReference>
<proteinExistence type="predicted"/>
<sequence>MADRGRRGGGVSGFWQNVSDDLKDFFDDEVVDRVRNVERDLRGDRDKPAEAESGRRAEMDELRAAIAELSKKVSALTDRNKSTGNGPADRG</sequence>
<dbReference type="RefSeq" id="WP_185063638.1">
    <property type="nucleotide sequence ID" value="NZ_BAABJP010000021.1"/>
</dbReference>
<comment type="caution">
    <text evidence="1">The sequence shown here is derived from an EMBL/GenBank/DDBJ whole genome shotgun (WGS) entry which is preliminary data.</text>
</comment>
<gene>
    <name evidence="1" type="ORF">GCM10023321_43990</name>
</gene>
<accession>A0ABP9QES6</accession>
<reference evidence="2" key="1">
    <citation type="journal article" date="2019" name="Int. J. Syst. Evol. Microbiol.">
        <title>The Global Catalogue of Microorganisms (GCM) 10K type strain sequencing project: providing services to taxonomists for standard genome sequencing and annotation.</title>
        <authorList>
            <consortium name="The Broad Institute Genomics Platform"/>
            <consortium name="The Broad Institute Genome Sequencing Center for Infectious Disease"/>
            <person name="Wu L."/>
            <person name="Ma J."/>
        </authorList>
    </citation>
    <scope>NUCLEOTIDE SEQUENCE [LARGE SCALE GENOMIC DNA]</scope>
    <source>
        <strain evidence="2">JCM 18303</strain>
    </source>
</reference>